<evidence type="ECO:0000313" key="2">
    <source>
        <dbReference type="EMBL" id="KIJ33230.1"/>
    </source>
</evidence>
<name>A0A0C9V705_SPHS4</name>
<dbReference type="OrthoDB" id="3332520at2759"/>
<sequence length="592" mass="65453">MAINTRSQKKAANNVAKVAKVAEVPVVEVVLPQDLSSLSIIQLDALAYNKKNTHLKALQQTVRDTHSKVPRKLSPKWTCTQLEVVLAELHRRNLQEVDEEDRAMPLPSSVAIKLDTHPWTTKMPQASKPMPAGIAADSPESSDNDQDADTIFALSPAHSTHSARATLPPDSTLAEHDLPFSGSSPSYKRISCGGSLASINAMNLDSFVDDVEAPSARASKAKDGVRPGELSKEGVLRAQALGEKHAKEIAELAEELHASSYTVHCNMGYDEQHDKVEEERERQLAAGEKVTAKVDVEEAFLRCIAEYEPLKKPKCMTEEELQELECKRKPFEDAFDEMMDPKKKKYVHGDTIRALKQAVWWAAWGVGIAGWAVLLDPIDPTASAANFTFAGDEAGHEFFEDKNVSMMMLLWDFETSSRFRNMEACERDVASREHTYLSVKDDTDSRKKNVSAMLQQMCATVMNKDKCAGVPWQRWGMDMISVQSRTVAWPKDTPWPSGPHPWRAAERGMHTASLLEALCGQNGREIRVEKWDEGLYLNLASLAAANGLSKEAILASVSCSDITLVVCETGETLLTVGEVKEQAAQRVEEAEK</sequence>
<reference evidence="2 3" key="1">
    <citation type="submission" date="2014-06" db="EMBL/GenBank/DDBJ databases">
        <title>Evolutionary Origins and Diversification of the Mycorrhizal Mutualists.</title>
        <authorList>
            <consortium name="DOE Joint Genome Institute"/>
            <consortium name="Mycorrhizal Genomics Consortium"/>
            <person name="Kohler A."/>
            <person name="Kuo A."/>
            <person name="Nagy L.G."/>
            <person name="Floudas D."/>
            <person name="Copeland A."/>
            <person name="Barry K.W."/>
            <person name="Cichocki N."/>
            <person name="Veneault-Fourrey C."/>
            <person name="LaButti K."/>
            <person name="Lindquist E.A."/>
            <person name="Lipzen A."/>
            <person name="Lundell T."/>
            <person name="Morin E."/>
            <person name="Murat C."/>
            <person name="Riley R."/>
            <person name="Ohm R."/>
            <person name="Sun H."/>
            <person name="Tunlid A."/>
            <person name="Henrissat B."/>
            <person name="Grigoriev I.V."/>
            <person name="Hibbett D.S."/>
            <person name="Martin F."/>
        </authorList>
    </citation>
    <scope>NUCLEOTIDE SEQUENCE [LARGE SCALE GENOMIC DNA]</scope>
    <source>
        <strain evidence="2 3">SS14</strain>
    </source>
</reference>
<dbReference type="AlphaFoldDB" id="A0A0C9V705"/>
<dbReference type="EMBL" id="KN837215">
    <property type="protein sequence ID" value="KIJ33230.1"/>
    <property type="molecule type" value="Genomic_DNA"/>
</dbReference>
<feature type="region of interest" description="Disordered" evidence="1">
    <location>
        <begin position="123"/>
        <end position="147"/>
    </location>
</feature>
<gene>
    <name evidence="2" type="ORF">M422DRAFT_264769</name>
</gene>
<accession>A0A0C9V705</accession>
<dbReference type="HOGENOM" id="CLU_020270_0_0_1"/>
<evidence type="ECO:0000256" key="1">
    <source>
        <dbReference type="SAM" id="MobiDB-lite"/>
    </source>
</evidence>
<protein>
    <submittedName>
        <fullName evidence="2">Unplaced genomic scaffold SPHSTscaffold_140, whole genome shotgun sequence</fullName>
    </submittedName>
</protein>
<organism evidence="2 3">
    <name type="scientific">Sphaerobolus stellatus (strain SS14)</name>
    <dbReference type="NCBI Taxonomy" id="990650"/>
    <lineage>
        <taxon>Eukaryota</taxon>
        <taxon>Fungi</taxon>
        <taxon>Dikarya</taxon>
        <taxon>Basidiomycota</taxon>
        <taxon>Agaricomycotina</taxon>
        <taxon>Agaricomycetes</taxon>
        <taxon>Phallomycetidae</taxon>
        <taxon>Geastrales</taxon>
        <taxon>Sphaerobolaceae</taxon>
        <taxon>Sphaerobolus</taxon>
    </lineage>
</organism>
<keyword evidence="3" id="KW-1185">Reference proteome</keyword>
<proteinExistence type="predicted"/>
<evidence type="ECO:0000313" key="3">
    <source>
        <dbReference type="Proteomes" id="UP000054279"/>
    </source>
</evidence>
<feature type="non-terminal residue" evidence="2">
    <location>
        <position position="592"/>
    </location>
</feature>
<dbReference type="Proteomes" id="UP000054279">
    <property type="component" value="Unassembled WGS sequence"/>
</dbReference>